<evidence type="ECO:0000256" key="2">
    <source>
        <dbReference type="ARBA" id="ARBA00022692"/>
    </source>
</evidence>
<feature type="region of interest" description="Disordered" evidence="9">
    <location>
        <begin position="87"/>
        <end position="108"/>
    </location>
</feature>
<feature type="transmembrane region" description="Helical" evidence="10">
    <location>
        <begin position="230"/>
        <end position="253"/>
    </location>
</feature>
<evidence type="ECO:0000313" key="13">
    <source>
        <dbReference type="Proteomes" id="UP000008672"/>
    </source>
</evidence>
<dbReference type="GeneTree" id="ENSGT00940000161020"/>
<keyword evidence="13" id="KW-1185">Reference proteome</keyword>
<dbReference type="InParanoid" id="H3AUZ9"/>
<dbReference type="FunFam" id="3.30.40.10:FF:000009">
    <property type="entry name" value="E3 ubiquitin-protein ligase RNF130"/>
    <property type="match status" value="1"/>
</dbReference>
<feature type="region of interest" description="Disordered" evidence="9">
    <location>
        <begin position="379"/>
        <end position="437"/>
    </location>
</feature>
<dbReference type="Ensembl" id="ENSLACT00000013566.1">
    <property type="protein sequence ID" value="ENSLACP00000013470.1"/>
    <property type="gene ID" value="ENSLACG00000011858.1"/>
</dbReference>
<feature type="compositionally biased region" description="Polar residues" evidence="9">
    <location>
        <begin position="379"/>
        <end position="396"/>
    </location>
</feature>
<feature type="domain" description="RING-type" evidence="11">
    <location>
        <begin position="298"/>
        <end position="339"/>
    </location>
</feature>
<dbReference type="OMA" id="MAWRGPE"/>
<dbReference type="HOGENOM" id="CLU_049885_1_0_1"/>
<gene>
    <name evidence="12" type="primary">RNF149</name>
</gene>
<evidence type="ECO:0000256" key="10">
    <source>
        <dbReference type="SAM" id="Phobius"/>
    </source>
</evidence>
<keyword evidence="6 10" id="KW-1133">Transmembrane helix</keyword>
<dbReference type="PANTHER" id="PTHR46539">
    <property type="entry name" value="E3 UBIQUITIN-PROTEIN LIGASE ATL42"/>
    <property type="match status" value="1"/>
</dbReference>
<evidence type="ECO:0000256" key="8">
    <source>
        <dbReference type="PROSITE-ProRule" id="PRU00175"/>
    </source>
</evidence>
<dbReference type="EMBL" id="AFYH01136372">
    <property type="status" value="NOT_ANNOTATED_CDS"/>
    <property type="molecule type" value="Genomic_DNA"/>
</dbReference>
<sequence>MRAGSASPVLGGCWPSPSWSSPSLSSSCSSSSSSSSPRRSWGTLCLLYLLHCQLQPFSCKSMEWFTAFVSTSYLDPATNLTVTESQECGRYGDSSPKESVQGAVGIPSSPRDLEGCDPDVEYSVPSGAGLPLARDQPWIALVARGSCTFKDKVLNAAGKMASAVVIYNEARFGNATVPMSHIGTGNTIVVMVGNPKGMEILDLVRRGFPVRMSIAVGTRHVQEFITGQSVVFVIIAFITMMIISLAWLIFYYIQRFLYTGSQFGNQNSRRETKKAIGKLQLHTIKRDDKEIDLDSENCAVCIENYKPKDVVRILPCKHVFHRSCIDPWLLEHRTCPMCKLDVIKALGYLVDTEEVLEIAVAESVPDSVTIGSFSVSLQEDTGNETNSFPTPSTNESLLEDDRSKEEAGEATALLEVNRSSDTQGENIPSLNGSLDQL</sequence>
<evidence type="ECO:0000256" key="6">
    <source>
        <dbReference type="ARBA" id="ARBA00022989"/>
    </source>
</evidence>
<dbReference type="FunFam" id="3.50.30.30:FF:000003">
    <property type="entry name" value="E3 ubiquitin-protein ligase RNF128"/>
    <property type="match status" value="1"/>
</dbReference>
<dbReference type="Pfam" id="PF13639">
    <property type="entry name" value="zf-RING_2"/>
    <property type="match status" value="1"/>
</dbReference>
<dbReference type="CDD" id="cd02122">
    <property type="entry name" value="PA_GRAIL_like"/>
    <property type="match status" value="1"/>
</dbReference>
<dbReference type="PROSITE" id="PS51257">
    <property type="entry name" value="PROKAR_LIPOPROTEIN"/>
    <property type="match status" value="1"/>
</dbReference>
<evidence type="ECO:0000256" key="1">
    <source>
        <dbReference type="ARBA" id="ARBA00004167"/>
    </source>
</evidence>
<evidence type="ECO:0000313" key="12">
    <source>
        <dbReference type="Ensembl" id="ENSLACP00000013470.1"/>
    </source>
</evidence>
<dbReference type="AlphaFoldDB" id="H3AUZ9"/>
<proteinExistence type="predicted"/>
<dbReference type="SUPFAM" id="SSF52025">
    <property type="entry name" value="PA domain"/>
    <property type="match status" value="1"/>
</dbReference>
<reference evidence="12" key="2">
    <citation type="submission" date="2025-08" db="UniProtKB">
        <authorList>
            <consortium name="Ensembl"/>
        </authorList>
    </citation>
    <scope>IDENTIFICATION</scope>
</reference>
<dbReference type="GeneID" id="102359709"/>
<keyword evidence="7 10" id="KW-0472">Membrane</keyword>
<accession>H3AUZ9</accession>
<protein>
    <submittedName>
        <fullName evidence="12">Ring finger protein 149</fullName>
    </submittedName>
</protein>
<dbReference type="KEGG" id="lcm:102359709"/>
<keyword evidence="5" id="KW-0862">Zinc</keyword>
<reference evidence="13" key="1">
    <citation type="submission" date="2011-08" db="EMBL/GenBank/DDBJ databases">
        <title>The draft genome of Latimeria chalumnae.</title>
        <authorList>
            <person name="Di Palma F."/>
            <person name="Alfoldi J."/>
            <person name="Johnson J."/>
            <person name="Berlin A."/>
            <person name="Gnerre S."/>
            <person name="Jaffe D."/>
            <person name="MacCallum I."/>
            <person name="Young S."/>
            <person name="Walker B.J."/>
            <person name="Lander E."/>
            <person name="Lindblad-Toh K."/>
        </authorList>
    </citation>
    <scope>NUCLEOTIDE SEQUENCE [LARGE SCALE GENOMIC DNA]</scope>
    <source>
        <strain evidence="13">Wild caught</strain>
    </source>
</reference>
<evidence type="ECO:0000256" key="5">
    <source>
        <dbReference type="ARBA" id="ARBA00022833"/>
    </source>
</evidence>
<dbReference type="Gene3D" id="3.30.40.10">
    <property type="entry name" value="Zinc/RING finger domain, C3HC4 (zinc finger)"/>
    <property type="match status" value="1"/>
</dbReference>
<dbReference type="PANTHER" id="PTHR46539:SF26">
    <property type="entry name" value="E3 UBIQUITIN-PROTEIN LIGASE RNF149"/>
    <property type="match status" value="1"/>
</dbReference>
<feature type="compositionally biased region" description="Polar residues" evidence="9">
    <location>
        <begin position="417"/>
        <end position="437"/>
    </location>
</feature>
<evidence type="ECO:0000256" key="9">
    <source>
        <dbReference type="SAM" id="MobiDB-lite"/>
    </source>
</evidence>
<keyword evidence="3" id="KW-0479">Metal-binding</keyword>
<keyword evidence="4 8" id="KW-0863">Zinc-finger</keyword>
<dbReference type="PROSITE" id="PS50089">
    <property type="entry name" value="ZF_RING_2"/>
    <property type="match status" value="1"/>
</dbReference>
<dbReference type="InterPro" id="IPR042712">
    <property type="entry name" value="RNF149_RING-H2"/>
</dbReference>
<dbReference type="eggNOG" id="KOG4628">
    <property type="taxonomic scope" value="Eukaryota"/>
</dbReference>
<dbReference type="Gene3D" id="3.50.30.30">
    <property type="match status" value="1"/>
</dbReference>
<dbReference type="OrthoDB" id="9984778at2759"/>
<dbReference type="InterPro" id="IPR001841">
    <property type="entry name" value="Znf_RING"/>
</dbReference>
<dbReference type="FunCoup" id="H3AUZ9">
    <property type="interactions" value="1281"/>
</dbReference>
<name>H3AUZ9_LATCH</name>
<dbReference type="CDD" id="cd16804">
    <property type="entry name" value="RING-H2_RNF149"/>
    <property type="match status" value="1"/>
</dbReference>
<dbReference type="SUPFAM" id="SSF57850">
    <property type="entry name" value="RING/U-box"/>
    <property type="match status" value="1"/>
</dbReference>
<dbReference type="EMBL" id="AFYH01136374">
    <property type="status" value="NOT_ANNOTATED_CDS"/>
    <property type="molecule type" value="Genomic_DNA"/>
</dbReference>
<dbReference type="EMBL" id="AFYH01136375">
    <property type="status" value="NOT_ANNOTATED_CDS"/>
    <property type="molecule type" value="Genomic_DNA"/>
</dbReference>
<evidence type="ECO:0000259" key="11">
    <source>
        <dbReference type="PROSITE" id="PS50089"/>
    </source>
</evidence>
<organism evidence="12 13">
    <name type="scientific">Latimeria chalumnae</name>
    <name type="common">Coelacanth</name>
    <dbReference type="NCBI Taxonomy" id="7897"/>
    <lineage>
        <taxon>Eukaryota</taxon>
        <taxon>Metazoa</taxon>
        <taxon>Chordata</taxon>
        <taxon>Craniata</taxon>
        <taxon>Vertebrata</taxon>
        <taxon>Euteleostomi</taxon>
        <taxon>Coelacanthiformes</taxon>
        <taxon>Coelacanthidae</taxon>
        <taxon>Latimeria</taxon>
    </lineage>
</organism>
<dbReference type="InterPro" id="IPR003137">
    <property type="entry name" value="PA_domain"/>
</dbReference>
<dbReference type="GO" id="GO:0016020">
    <property type="term" value="C:membrane"/>
    <property type="evidence" value="ECO:0007669"/>
    <property type="project" value="UniProtKB-SubCell"/>
</dbReference>
<dbReference type="Proteomes" id="UP000008672">
    <property type="component" value="Unassembled WGS sequence"/>
</dbReference>
<dbReference type="EMBL" id="AFYH01136373">
    <property type="status" value="NOT_ANNOTATED_CDS"/>
    <property type="molecule type" value="Genomic_DNA"/>
</dbReference>
<dbReference type="GO" id="GO:0008270">
    <property type="term" value="F:zinc ion binding"/>
    <property type="evidence" value="ECO:0007669"/>
    <property type="project" value="UniProtKB-KW"/>
</dbReference>
<evidence type="ECO:0000256" key="4">
    <source>
        <dbReference type="ARBA" id="ARBA00022771"/>
    </source>
</evidence>
<dbReference type="STRING" id="7897.ENSLACP00000013470"/>
<dbReference type="Pfam" id="PF02225">
    <property type="entry name" value="PA"/>
    <property type="match status" value="1"/>
</dbReference>
<evidence type="ECO:0000256" key="3">
    <source>
        <dbReference type="ARBA" id="ARBA00022723"/>
    </source>
</evidence>
<dbReference type="SMART" id="SM00184">
    <property type="entry name" value="RING"/>
    <property type="match status" value="1"/>
</dbReference>
<dbReference type="InterPro" id="IPR046450">
    <property type="entry name" value="PA_dom_sf"/>
</dbReference>
<dbReference type="EMBL" id="AFYH01136371">
    <property type="status" value="NOT_ANNOTATED_CDS"/>
    <property type="molecule type" value="Genomic_DNA"/>
</dbReference>
<evidence type="ECO:0000256" key="7">
    <source>
        <dbReference type="ARBA" id="ARBA00023136"/>
    </source>
</evidence>
<reference evidence="12" key="3">
    <citation type="submission" date="2025-09" db="UniProtKB">
        <authorList>
            <consortium name="Ensembl"/>
        </authorList>
    </citation>
    <scope>IDENTIFICATION</scope>
</reference>
<keyword evidence="2 10" id="KW-0812">Transmembrane</keyword>
<comment type="subcellular location">
    <subcellularLocation>
        <location evidence="1">Membrane</location>
        <topology evidence="1">Single-pass membrane protein</topology>
    </subcellularLocation>
</comment>
<dbReference type="InterPro" id="IPR013083">
    <property type="entry name" value="Znf_RING/FYVE/PHD"/>
</dbReference>